<sequence length="367" mass="41525">MSSSNQYICVGTKRISIDEEEYGGDACISLFRLRPSKKRSSSTSAAAAAIEGRDWRSPSPRDSFDGNSTVDDCLHLMATDGDLTFYKSIAAKDIKHMSSTTSTEQLLDQVESILLQRNRTIDDEQIFKVNYKMTGGQVFGGTQDSMNTTCVKVSIRKTLANQIVRPIWEGNLIPISHANYDSLPIFARHALPNNSGETATSLAFSIILGDTITKLQKDINALREENEQLRINTGRWKSTAQKLNNQWQSEKSELTERFLTLFNQHKARHVETKKELDELKGNRRYERGSSSLKQPHSAHKDRPEMRPDDEDEHDYVTYEEDFVNRMAAGGDVQTKRRRKNSTIGATEEVQNVKDMFSSDEEDNDMGV</sequence>
<organism evidence="2 3">
    <name type="scientific">Skeletonema marinoi</name>
    <dbReference type="NCBI Taxonomy" id="267567"/>
    <lineage>
        <taxon>Eukaryota</taxon>
        <taxon>Sar</taxon>
        <taxon>Stramenopiles</taxon>
        <taxon>Ochrophyta</taxon>
        <taxon>Bacillariophyta</taxon>
        <taxon>Coscinodiscophyceae</taxon>
        <taxon>Thalassiosirophycidae</taxon>
        <taxon>Thalassiosirales</taxon>
        <taxon>Skeletonemataceae</taxon>
        <taxon>Skeletonema</taxon>
        <taxon>Skeletonema marinoi-dohrnii complex</taxon>
    </lineage>
</organism>
<keyword evidence="3" id="KW-1185">Reference proteome</keyword>
<proteinExistence type="predicted"/>
<gene>
    <name evidence="2" type="ORF">QTG54_012460</name>
</gene>
<comment type="caution">
    <text evidence="2">The sequence shown here is derived from an EMBL/GenBank/DDBJ whole genome shotgun (WGS) entry which is preliminary data.</text>
</comment>
<reference evidence="2" key="1">
    <citation type="submission" date="2023-06" db="EMBL/GenBank/DDBJ databases">
        <title>Survivors Of The Sea: Transcriptome response of Skeletonema marinoi to long-term dormancy.</title>
        <authorList>
            <person name="Pinder M.I.M."/>
            <person name="Kourtchenko O."/>
            <person name="Robertson E.K."/>
            <person name="Larsson T."/>
            <person name="Maumus F."/>
            <person name="Osuna-Cruz C.M."/>
            <person name="Vancaester E."/>
            <person name="Stenow R."/>
            <person name="Vandepoele K."/>
            <person name="Ploug H."/>
            <person name="Bruchert V."/>
            <person name="Godhe A."/>
            <person name="Topel M."/>
        </authorList>
    </citation>
    <scope>NUCLEOTIDE SEQUENCE</scope>
    <source>
        <strain evidence="2">R05AC</strain>
    </source>
</reference>
<feature type="region of interest" description="Disordered" evidence="1">
    <location>
        <begin position="42"/>
        <end position="62"/>
    </location>
</feature>
<dbReference type="EMBL" id="JATAAI010000027">
    <property type="protein sequence ID" value="KAK1737015.1"/>
    <property type="molecule type" value="Genomic_DNA"/>
</dbReference>
<dbReference type="SUPFAM" id="SSF58022">
    <property type="entry name" value="XRCC4, C-terminal oligomerization domain"/>
    <property type="match status" value="1"/>
</dbReference>
<feature type="compositionally biased region" description="Acidic residues" evidence="1">
    <location>
        <begin position="307"/>
        <end position="321"/>
    </location>
</feature>
<accession>A0AAD8Y1C1</accession>
<feature type="compositionally biased region" description="Basic and acidic residues" evidence="1">
    <location>
        <begin position="277"/>
        <end position="287"/>
    </location>
</feature>
<feature type="compositionally biased region" description="Acidic residues" evidence="1">
    <location>
        <begin position="357"/>
        <end position="367"/>
    </location>
</feature>
<evidence type="ECO:0000313" key="2">
    <source>
        <dbReference type="EMBL" id="KAK1737015.1"/>
    </source>
</evidence>
<dbReference type="Proteomes" id="UP001224775">
    <property type="component" value="Unassembled WGS sequence"/>
</dbReference>
<dbReference type="AlphaFoldDB" id="A0AAD8Y1C1"/>
<evidence type="ECO:0000256" key="1">
    <source>
        <dbReference type="SAM" id="MobiDB-lite"/>
    </source>
</evidence>
<protein>
    <submittedName>
        <fullName evidence="2">Uncharacterized protein</fullName>
    </submittedName>
</protein>
<evidence type="ECO:0000313" key="3">
    <source>
        <dbReference type="Proteomes" id="UP001224775"/>
    </source>
</evidence>
<feature type="region of interest" description="Disordered" evidence="1">
    <location>
        <begin position="277"/>
        <end position="367"/>
    </location>
</feature>
<name>A0AAD8Y1C1_9STRA</name>